<dbReference type="GO" id="GO:0003824">
    <property type="term" value="F:catalytic activity"/>
    <property type="evidence" value="ECO:0007669"/>
    <property type="project" value="InterPro"/>
</dbReference>
<dbReference type="InterPro" id="IPR005135">
    <property type="entry name" value="Endo/exonuclease/phosphatase"/>
</dbReference>
<comment type="caution">
    <text evidence="2">The sequence shown here is derived from an EMBL/GenBank/DDBJ whole genome shotgun (WGS) entry which is preliminary data.</text>
</comment>
<dbReference type="Proteomes" id="UP000822688">
    <property type="component" value="Chromosome V"/>
</dbReference>
<evidence type="ECO:0000313" key="2">
    <source>
        <dbReference type="EMBL" id="KAG0573055.1"/>
    </source>
</evidence>
<dbReference type="Gene3D" id="3.60.10.10">
    <property type="entry name" value="Endonuclease/exonuclease/phosphatase"/>
    <property type="match status" value="1"/>
</dbReference>
<organism evidence="2 3">
    <name type="scientific">Ceratodon purpureus</name>
    <name type="common">Fire moss</name>
    <name type="synonym">Dicranum purpureum</name>
    <dbReference type="NCBI Taxonomy" id="3225"/>
    <lineage>
        <taxon>Eukaryota</taxon>
        <taxon>Viridiplantae</taxon>
        <taxon>Streptophyta</taxon>
        <taxon>Embryophyta</taxon>
        <taxon>Bryophyta</taxon>
        <taxon>Bryophytina</taxon>
        <taxon>Bryopsida</taxon>
        <taxon>Dicranidae</taxon>
        <taxon>Pseudoditrichales</taxon>
        <taxon>Ditrichaceae</taxon>
        <taxon>Ceratodon</taxon>
    </lineage>
</organism>
<sequence>MIHDLAIATHNIRAMGKGIVGIRKRCDLRDFYRKATPQPQVILLQEHHMSLEECFTQTQQIHFKGGICLWNNATFSAESGRFKGGTGIIMSRHLAPAIQDSGVIIEATTQYVILEVNDVTVGILNLYAPNTPGTRAVFWAKLAEHPWPDAEWVVCGDFNMTENEADRSPGYTGPCMGRRELGTWTRFAMRLGITDAFLSDEFRKIGGKRFTWSREEPRPAWSRIDRCYIDPKVRERGGKHGIWSTMAHLSDHAPVFLEISFRKRTRPP</sequence>
<dbReference type="AlphaFoldDB" id="A0A8T0HQP6"/>
<reference evidence="2" key="1">
    <citation type="submission" date="2020-06" db="EMBL/GenBank/DDBJ databases">
        <title>WGS assembly of Ceratodon purpureus strain R40.</title>
        <authorList>
            <person name="Carey S.B."/>
            <person name="Jenkins J."/>
            <person name="Shu S."/>
            <person name="Lovell J.T."/>
            <person name="Sreedasyam A."/>
            <person name="Maumus F."/>
            <person name="Tiley G.P."/>
            <person name="Fernandez-Pozo N."/>
            <person name="Barry K."/>
            <person name="Chen C."/>
            <person name="Wang M."/>
            <person name="Lipzen A."/>
            <person name="Daum C."/>
            <person name="Saski C.A."/>
            <person name="Payton A.C."/>
            <person name="Mcbreen J.C."/>
            <person name="Conrad R.E."/>
            <person name="Kollar L.M."/>
            <person name="Olsson S."/>
            <person name="Huttunen S."/>
            <person name="Landis J.B."/>
            <person name="Wickett N.J."/>
            <person name="Johnson M.G."/>
            <person name="Rensing S.A."/>
            <person name="Grimwood J."/>
            <person name="Schmutz J."/>
            <person name="Mcdaniel S.F."/>
        </authorList>
    </citation>
    <scope>NUCLEOTIDE SEQUENCE</scope>
    <source>
        <strain evidence="2">R40</strain>
    </source>
</reference>
<evidence type="ECO:0000313" key="3">
    <source>
        <dbReference type="Proteomes" id="UP000822688"/>
    </source>
</evidence>
<dbReference type="Pfam" id="PF03372">
    <property type="entry name" value="Exo_endo_phos"/>
    <property type="match status" value="1"/>
</dbReference>
<evidence type="ECO:0000259" key="1">
    <source>
        <dbReference type="Pfam" id="PF03372"/>
    </source>
</evidence>
<proteinExistence type="predicted"/>
<protein>
    <recommendedName>
        <fullName evidence="1">Endonuclease/exonuclease/phosphatase domain-containing protein</fullName>
    </recommendedName>
</protein>
<feature type="domain" description="Endonuclease/exonuclease/phosphatase" evidence="1">
    <location>
        <begin position="28"/>
        <end position="252"/>
    </location>
</feature>
<name>A0A8T0HQP6_CERPU</name>
<dbReference type="EMBL" id="CM026426">
    <property type="protein sequence ID" value="KAG0573055.1"/>
    <property type="molecule type" value="Genomic_DNA"/>
</dbReference>
<keyword evidence="3" id="KW-1185">Reference proteome</keyword>
<accession>A0A8T0HQP6</accession>
<dbReference type="InterPro" id="IPR036691">
    <property type="entry name" value="Endo/exonu/phosph_ase_sf"/>
</dbReference>
<gene>
    <name evidence="2" type="ORF">KC19_VG144800</name>
</gene>
<dbReference type="SUPFAM" id="SSF56219">
    <property type="entry name" value="DNase I-like"/>
    <property type="match status" value="1"/>
</dbReference>